<keyword evidence="6 7" id="KW-0472">Membrane</keyword>
<evidence type="ECO:0000256" key="7">
    <source>
        <dbReference type="SAM" id="Phobius"/>
    </source>
</evidence>
<evidence type="ECO:0000256" key="1">
    <source>
        <dbReference type="ARBA" id="ARBA00004477"/>
    </source>
</evidence>
<comment type="subcellular location">
    <subcellularLocation>
        <location evidence="1">Endoplasmic reticulum membrane</location>
        <topology evidence="1">Multi-pass membrane protein</topology>
    </subcellularLocation>
</comment>
<feature type="transmembrane region" description="Helical" evidence="7">
    <location>
        <begin position="329"/>
        <end position="345"/>
    </location>
</feature>
<dbReference type="PANTHER" id="PTHR14969">
    <property type="entry name" value="SPHINGOSINE-1-PHOSPHATE PHOSPHOHYDROLASE"/>
    <property type="match status" value="1"/>
</dbReference>
<dbReference type="EMBL" id="CAJJDO010000092">
    <property type="protein sequence ID" value="CAD8188661.1"/>
    <property type="molecule type" value="Genomic_DNA"/>
</dbReference>
<feature type="transmembrane region" description="Helical" evidence="7">
    <location>
        <begin position="223"/>
        <end position="246"/>
    </location>
</feature>
<feature type="domain" description="Phosphatidic acid phosphatase type 2/haloperoxidase" evidence="8">
    <location>
        <begin position="83"/>
        <end position="239"/>
    </location>
</feature>
<evidence type="ECO:0000259" key="8">
    <source>
        <dbReference type="Pfam" id="PF01569"/>
    </source>
</evidence>
<feature type="transmembrane region" description="Helical" evidence="7">
    <location>
        <begin position="400"/>
        <end position="424"/>
    </location>
</feature>
<feature type="transmembrane region" description="Helical" evidence="7">
    <location>
        <begin position="51"/>
        <end position="74"/>
    </location>
</feature>
<keyword evidence="4" id="KW-0256">Endoplasmic reticulum</keyword>
<keyword evidence="10" id="KW-1185">Reference proteome</keyword>
<dbReference type="Proteomes" id="UP000689195">
    <property type="component" value="Unassembled WGS sequence"/>
</dbReference>
<evidence type="ECO:0000313" key="9">
    <source>
        <dbReference type="EMBL" id="CAD8188661.1"/>
    </source>
</evidence>
<accession>A0A8S1WI42</accession>
<proteinExistence type="predicted"/>
<evidence type="ECO:0000256" key="5">
    <source>
        <dbReference type="ARBA" id="ARBA00022989"/>
    </source>
</evidence>
<dbReference type="GO" id="GO:0005789">
    <property type="term" value="C:endoplasmic reticulum membrane"/>
    <property type="evidence" value="ECO:0007669"/>
    <property type="project" value="UniProtKB-SubCell"/>
</dbReference>
<dbReference type="GO" id="GO:0042392">
    <property type="term" value="F:sphingosine-1-phosphate phosphatase activity"/>
    <property type="evidence" value="ECO:0007669"/>
    <property type="project" value="TreeGrafter"/>
</dbReference>
<reference evidence="9" key="1">
    <citation type="submission" date="2021-01" db="EMBL/GenBank/DDBJ databases">
        <authorList>
            <consortium name="Genoscope - CEA"/>
            <person name="William W."/>
        </authorList>
    </citation>
    <scope>NUCLEOTIDE SEQUENCE</scope>
</reference>
<name>A0A8S1WI42_9CILI</name>
<dbReference type="AlphaFoldDB" id="A0A8S1WI42"/>
<evidence type="ECO:0000313" key="10">
    <source>
        <dbReference type="Proteomes" id="UP000689195"/>
    </source>
</evidence>
<dbReference type="InterPro" id="IPR000326">
    <property type="entry name" value="PAP2/HPO"/>
</dbReference>
<feature type="transmembrane region" description="Helical" evidence="7">
    <location>
        <begin position="199"/>
        <end position="217"/>
    </location>
</feature>
<protein>
    <recommendedName>
        <fullName evidence="8">Phosphatidic acid phosphatase type 2/haloperoxidase domain-containing protein</fullName>
    </recommendedName>
</protein>
<keyword evidence="5 7" id="KW-1133">Transmembrane helix</keyword>
<organism evidence="9 10">
    <name type="scientific">Paramecium pentaurelia</name>
    <dbReference type="NCBI Taxonomy" id="43138"/>
    <lineage>
        <taxon>Eukaryota</taxon>
        <taxon>Sar</taxon>
        <taxon>Alveolata</taxon>
        <taxon>Ciliophora</taxon>
        <taxon>Intramacronucleata</taxon>
        <taxon>Oligohymenophorea</taxon>
        <taxon>Peniculida</taxon>
        <taxon>Parameciidae</taxon>
        <taxon>Paramecium</taxon>
    </lineage>
</organism>
<keyword evidence="3" id="KW-0378">Hydrolase</keyword>
<keyword evidence="2 7" id="KW-0812">Transmembrane</keyword>
<sequence>MNKLTISSILATIVLIIDIYFGQHTYSFSNCITKYLQEQFEYGQEKGGFEFFFLIFSTAGDAIVTNILTILIWFKTTNKVQILKIVTMNVVASSIGNLIKMISAQPRPFYIDDQIRLDFCYTGYGDPSGHSLRPFVFFVLLFETILCQKYFYENNVFLNQETQFQGHLPSSVIQQSISCRQRFQLLYPNSPISFRQCQILMGIFVFMIGIGRLYFGVHFLNQIIVGWILGLYLLYIYYFCGLEDFIDCLFIEAKTIKSQAICKKITKYIKMGLIISFLYSIALVIYYFRHYSEQIIGEKEEWRKFILKQIKCLYNGNYSYETKFEASDVQHITIIFFPLYLFILYEQQTEQTKFSPLRVWCSYSNIGKLAINLFCFLIKWKQIEIFQYFQHLLPRLMITLFFMHIYYLTYALILLVLIPLITAVGETIIQSYQKQNETIQVDQSEIEL</sequence>
<comment type="caution">
    <text evidence="9">The sequence shown here is derived from an EMBL/GenBank/DDBJ whole genome shotgun (WGS) entry which is preliminary data.</text>
</comment>
<dbReference type="PANTHER" id="PTHR14969:SF28">
    <property type="entry name" value="DIHYDROSPHINGOSINE 1-PHOSPHATE PHOSPHATASE LCB3-RELATED"/>
    <property type="match status" value="1"/>
</dbReference>
<feature type="transmembrane region" description="Helical" evidence="7">
    <location>
        <begin position="267"/>
        <end position="288"/>
    </location>
</feature>
<evidence type="ECO:0000256" key="3">
    <source>
        <dbReference type="ARBA" id="ARBA00022801"/>
    </source>
</evidence>
<gene>
    <name evidence="9" type="ORF">PPENT_87.1.T0920026</name>
</gene>
<feature type="transmembrane region" description="Helical" evidence="7">
    <location>
        <begin position="357"/>
        <end position="380"/>
    </location>
</feature>
<dbReference type="OrthoDB" id="300270at2759"/>
<dbReference type="Pfam" id="PF01569">
    <property type="entry name" value="PAP2"/>
    <property type="match status" value="1"/>
</dbReference>
<evidence type="ECO:0000256" key="4">
    <source>
        <dbReference type="ARBA" id="ARBA00022824"/>
    </source>
</evidence>
<evidence type="ECO:0000256" key="6">
    <source>
        <dbReference type="ARBA" id="ARBA00023136"/>
    </source>
</evidence>
<evidence type="ECO:0000256" key="2">
    <source>
        <dbReference type="ARBA" id="ARBA00022692"/>
    </source>
</evidence>